<comment type="similarity">
    <text evidence="3 9">Belongs to the transaldolase family. Type 3B subfamily.</text>
</comment>
<dbReference type="EC" id="2.2.1.2" evidence="9"/>
<dbReference type="UniPathway" id="UPA00115">
    <property type="reaction ID" value="UER00414"/>
</dbReference>
<dbReference type="AlphaFoldDB" id="A0A1F2WF47"/>
<evidence type="ECO:0000313" key="10">
    <source>
        <dbReference type="EMBL" id="OFW55474.1"/>
    </source>
</evidence>
<name>A0A1F2WF47_9ACTN</name>
<accession>A0A1F2WF47</accession>
<keyword evidence="6 9" id="KW-0570">Pentose shunt</keyword>
<comment type="pathway">
    <text evidence="2 9">Carbohydrate degradation; pentose phosphate pathway; D-glyceraldehyde 3-phosphate and beta-D-fructose 6-phosphate from D-ribose 5-phosphate and D-xylulose 5-phosphate (non-oxidative stage): step 2/3.</text>
</comment>
<dbReference type="GO" id="GO:0006098">
    <property type="term" value="P:pentose-phosphate shunt"/>
    <property type="evidence" value="ECO:0007669"/>
    <property type="project" value="UniProtKB-UniRule"/>
</dbReference>
<dbReference type="GO" id="GO:0005975">
    <property type="term" value="P:carbohydrate metabolic process"/>
    <property type="evidence" value="ECO:0007669"/>
    <property type="project" value="InterPro"/>
</dbReference>
<dbReference type="InterPro" id="IPR001585">
    <property type="entry name" value="TAL/FSA"/>
</dbReference>
<comment type="subcellular location">
    <subcellularLocation>
        <location evidence="1 9">Cytoplasm</location>
    </subcellularLocation>
</comment>
<dbReference type="SUPFAM" id="SSF51569">
    <property type="entry name" value="Aldolase"/>
    <property type="match status" value="1"/>
</dbReference>
<dbReference type="CDD" id="cd00956">
    <property type="entry name" value="Transaldolase_FSA"/>
    <property type="match status" value="1"/>
</dbReference>
<evidence type="ECO:0000256" key="2">
    <source>
        <dbReference type="ARBA" id="ARBA00004857"/>
    </source>
</evidence>
<comment type="caution">
    <text evidence="10">The sequence shown here is derived from an EMBL/GenBank/DDBJ whole genome shotgun (WGS) entry which is preliminary data.</text>
</comment>
<dbReference type="FunFam" id="3.20.20.70:FF:000018">
    <property type="entry name" value="Probable transaldolase"/>
    <property type="match status" value="1"/>
</dbReference>
<evidence type="ECO:0000256" key="4">
    <source>
        <dbReference type="ARBA" id="ARBA00022490"/>
    </source>
</evidence>
<evidence type="ECO:0000256" key="3">
    <source>
        <dbReference type="ARBA" id="ARBA00005740"/>
    </source>
</evidence>
<dbReference type="InterPro" id="IPR004731">
    <property type="entry name" value="Transaldolase_3B/F6P_aldolase"/>
</dbReference>
<keyword evidence="7 9" id="KW-0704">Schiff base</keyword>
<evidence type="ECO:0000256" key="1">
    <source>
        <dbReference type="ARBA" id="ARBA00004496"/>
    </source>
</evidence>
<gene>
    <name evidence="9" type="primary">tal</name>
    <name evidence="10" type="ORF">A2Y75_09085</name>
</gene>
<dbReference type="GO" id="GO:0016832">
    <property type="term" value="F:aldehyde-lyase activity"/>
    <property type="evidence" value="ECO:0007669"/>
    <property type="project" value="InterPro"/>
</dbReference>
<dbReference type="InterPro" id="IPR018225">
    <property type="entry name" value="Transaldolase_AS"/>
</dbReference>
<dbReference type="InterPro" id="IPR033919">
    <property type="entry name" value="TSA/FSA_arc/bac"/>
</dbReference>
<dbReference type="Gene3D" id="3.20.20.70">
    <property type="entry name" value="Aldolase class I"/>
    <property type="match status" value="1"/>
</dbReference>
<comment type="catalytic activity">
    <reaction evidence="8 9">
        <text>D-sedoheptulose 7-phosphate + D-glyceraldehyde 3-phosphate = D-erythrose 4-phosphate + beta-D-fructose 6-phosphate</text>
        <dbReference type="Rhea" id="RHEA:17053"/>
        <dbReference type="ChEBI" id="CHEBI:16897"/>
        <dbReference type="ChEBI" id="CHEBI:57483"/>
        <dbReference type="ChEBI" id="CHEBI:57634"/>
        <dbReference type="ChEBI" id="CHEBI:59776"/>
        <dbReference type="EC" id="2.2.1.2"/>
    </reaction>
</comment>
<evidence type="ECO:0000313" key="11">
    <source>
        <dbReference type="Proteomes" id="UP000177876"/>
    </source>
</evidence>
<evidence type="ECO:0000256" key="7">
    <source>
        <dbReference type="ARBA" id="ARBA00023270"/>
    </source>
</evidence>
<dbReference type="STRING" id="1797197.A2Y75_09085"/>
<organism evidence="10 11">
    <name type="scientific">Candidatus Solincola sediminis</name>
    <dbReference type="NCBI Taxonomy" id="1797199"/>
    <lineage>
        <taxon>Bacteria</taxon>
        <taxon>Bacillati</taxon>
        <taxon>Actinomycetota</taxon>
        <taxon>Candidatus Geothermincolia</taxon>
        <taxon>Candidatus Geothermincolales</taxon>
        <taxon>Candidatus Geothermincolaceae</taxon>
        <taxon>Candidatus Solincola</taxon>
    </lineage>
</organism>
<dbReference type="PANTHER" id="PTHR10683:SF36">
    <property type="entry name" value="TRANSALDOLASE"/>
    <property type="match status" value="1"/>
</dbReference>
<evidence type="ECO:0000256" key="5">
    <source>
        <dbReference type="ARBA" id="ARBA00022679"/>
    </source>
</evidence>
<dbReference type="PROSITE" id="PS01054">
    <property type="entry name" value="TRANSALDOLASE_1"/>
    <property type="match status" value="1"/>
</dbReference>
<proteinExistence type="inferred from homology"/>
<dbReference type="PANTHER" id="PTHR10683">
    <property type="entry name" value="TRANSALDOLASE"/>
    <property type="match status" value="1"/>
</dbReference>
<evidence type="ECO:0000256" key="9">
    <source>
        <dbReference type="HAMAP-Rule" id="MF_00494"/>
    </source>
</evidence>
<dbReference type="EMBL" id="MELK01000053">
    <property type="protein sequence ID" value="OFW55474.1"/>
    <property type="molecule type" value="Genomic_DNA"/>
</dbReference>
<dbReference type="PROSITE" id="PS00958">
    <property type="entry name" value="TRANSALDOLASE_2"/>
    <property type="match status" value="1"/>
</dbReference>
<dbReference type="InterPro" id="IPR022999">
    <property type="entry name" value="Transaldolase_3B"/>
</dbReference>
<keyword evidence="4 9" id="KW-0963">Cytoplasm</keyword>
<evidence type="ECO:0000256" key="6">
    <source>
        <dbReference type="ARBA" id="ARBA00023126"/>
    </source>
</evidence>
<evidence type="ECO:0000256" key="8">
    <source>
        <dbReference type="ARBA" id="ARBA00048810"/>
    </source>
</evidence>
<dbReference type="InterPro" id="IPR013785">
    <property type="entry name" value="Aldolase_TIM"/>
</dbReference>
<dbReference type="Pfam" id="PF00923">
    <property type="entry name" value="TAL_FSA"/>
    <property type="match status" value="1"/>
</dbReference>
<comment type="function">
    <text evidence="9">Transaldolase is important for the balance of metabolites in the pentose-phosphate pathway.</text>
</comment>
<dbReference type="Proteomes" id="UP000177876">
    <property type="component" value="Unassembled WGS sequence"/>
</dbReference>
<protein>
    <recommendedName>
        <fullName evidence="9">Probable transaldolase</fullName>
        <ecNumber evidence="9">2.2.1.2</ecNumber>
    </recommendedName>
</protein>
<dbReference type="HAMAP" id="MF_00494">
    <property type="entry name" value="Transaldolase_3b"/>
    <property type="match status" value="1"/>
</dbReference>
<reference evidence="10 11" key="1">
    <citation type="journal article" date="2016" name="Nat. Commun.">
        <title>Thousands of microbial genomes shed light on interconnected biogeochemical processes in an aquifer system.</title>
        <authorList>
            <person name="Anantharaman K."/>
            <person name="Brown C.T."/>
            <person name="Hug L.A."/>
            <person name="Sharon I."/>
            <person name="Castelle C.J."/>
            <person name="Probst A.J."/>
            <person name="Thomas B.C."/>
            <person name="Singh A."/>
            <person name="Wilkins M.J."/>
            <person name="Karaoz U."/>
            <person name="Brodie E.L."/>
            <person name="Williams K.H."/>
            <person name="Hubbard S.S."/>
            <person name="Banfield J.F."/>
        </authorList>
    </citation>
    <scope>NUCLEOTIDE SEQUENCE [LARGE SCALE GENOMIC DNA]</scope>
</reference>
<feature type="active site" description="Schiff-base intermediate with substrate" evidence="9">
    <location>
        <position position="83"/>
    </location>
</feature>
<dbReference type="GO" id="GO:0004801">
    <property type="term" value="F:transaldolase activity"/>
    <property type="evidence" value="ECO:0007669"/>
    <property type="project" value="UniProtKB-UniRule"/>
</dbReference>
<dbReference type="NCBIfam" id="TIGR00875">
    <property type="entry name" value="fsa_talC_mipB"/>
    <property type="match status" value="1"/>
</dbReference>
<dbReference type="GO" id="GO:0005737">
    <property type="term" value="C:cytoplasm"/>
    <property type="evidence" value="ECO:0007669"/>
    <property type="project" value="UniProtKB-SubCell"/>
</dbReference>
<sequence>MKIFLDTANVDQIREINDWGILQGVTTNPSLVSKEGRCMRDCLEEIATILRGPISAEAMSMDTEGMVREARELAGIAENINVKIPMTAQGLAAVSRLSKEGIKTNVTLVFSTNQALLAAAAGATFVSPFVGRLDDIGNSGMAVVEETVDVFDTYSIKTQVIAASLRHPMHVTEAARAGAHIATIPYDVIVKMIRHPLTDLGIQRFLEDYEKIKDL</sequence>
<keyword evidence="5 9" id="KW-0808">Transferase</keyword>